<keyword evidence="3" id="KW-1185">Reference proteome</keyword>
<name>A0AAV4LY29_BABCB</name>
<dbReference type="EMBL" id="BPLF01000004">
    <property type="protein sequence ID" value="GIX65116.1"/>
    <property type="molecule type" value="Genomic_DNA"/>
</dbReference>
<keyword evidence="2" id="KW-0808">Transferase</keyword>
<evidence type="ECO:0000256" key="1">
    <source>
        <dbReference type="SAM" id="MobiDB-lite"/>
    </source>
</evidence>
<evidence type="ECO:0000313" key="2">
    <source>
        <dbReference type="EMBL" id="GIX65116.1"/>
    </source>
</evidence>
<comment type="caution">
    <text evidence="2">The sequence shown here is derived from an EMBL/GenBank/DDBJ whole genome shotgun (WGS) entry which is preliminary data.</text>
</comment>
<keyword evidence="2" id="KW-0548">Nucleotidyltransferase</keyword>
<organism evidence="2 3">
    <name type="scientific">Babesia caballi</name>
    <dbReference type="NCBI Taxonomy" id="5871"/>
    <lineage>
        <taxon>Eukaryota</taxon>
        <taxon>Sar</taxon>
        <taxon>Alveolata</taxon>
        <taxon>Apicomplexa</taxon>
        <taxon>Aconoidasida</taxon>
        <taxon>Piroplasmida</taxon>
        <taxon>Babesiidae</taxon>
        <taxon>Babesia</taxon>
    </lineage>
</organism>
<reference evidence="2 3" key="1">
    <citation type="submission" date="2021-06" db="EMBL/GenBank/DDBJ databases">
        <title>Genome sequence of Babesia caballi.</title>
        <authorList>
            <person name="Yamagishi J."/>
            <person name="Kidaka T."/>
            <person name="Ochi A."/>
        </authorList>
    </citation>
    <scope>NUCLEOTIDE SEQUENCE [LARGE SCALE GENOMIC DNA]</scope>
    <source>
        <strain evidence="2">USDA-D6B2</strain>
    </source>
</reference>
<proteinExistence type="predicted"/>
<feature type="region of interest" description="Disordered" evidence="1">
    <location>
        <begin position="478"/>
        <end position="504"/>
    </location>
</feature>
<dbReference type="Proteomes" id="UP001497744">
    <property type="component" value="Unassembled WGS sequence"/>
</dbReference>
<sequence length="504" mass="56114">MEDRPNRWSELKDTLRKSVDKSYEAAQFVCENARFLCTGKASESRRLFEDDVLNNVAAGLGHQAIYGTVARGDSTTTECFSVEDYHFEDFFDVLEAACQKVDPPLAFVAVLESLRHLPVDAGRLLVLLEKVISKCADRAQRVTTALATLSEVFDRSEHVTPYVRFFRAMWSLDIQDAHNVSKASLRSLVLRMHTSTVNGIARFREAEAGEYLANLLCCWQNDMLSWISSICVYSGQPSPCTLDSTPLDEALCCFWLLTDERSLMPKVYSVPCLTTMYIKIAHVLAFNHPDKQIDTSTKMLTLLEASVDMMKRTGIGHDNTISPPDELIVALLGCCSRTSLFQRSIEAVNFLIHILTEDLRVTLFGRVSARCNTDATLSICLRAFSEAFCNIQRTTLTGILLILKTVCERILLDVRMFDKSLGHLLSWLEALQCTVDSESDCYKLLLDICNNISARVVGAGFDPRWAKKVLTLLESNGQSSPSAASLSTVTQLSPPGNNCTRVDG</sequence>
<keyword evidence="2" id="KW-0695">RNA-directed DNA polymerase</keyword>
<evidence type="ECO:0000313" key="3">
    <source>
        <dbReference type="Proteomes" id="UP001497744"/>
    </source>
</evidence>
<dbReference type="GO" id="GO:0003964">
    <property type="term" value="F:RNA-directed DNA polymerase activity"/>
    <property type="evidence" value="ECO:0007669"/>
    <property type="project" value="UniProtKB-KW"/>
</dbReference>
<accession>A0AAV4LY29</accession>
<dbReference type="AlphaFoldDB" id="A0AAV4LY29"/>
<dbReference type="GeneID" id="94196597"/>
<dbReference type="RefSeq" id="XP_067717185.1">
    <property type="nucleotide sequence ID" value="XM_067861084.1"/>
</dbReference>
<protein>
    <submittedName>
        <fullName evidence="2">Telomerase reverse transcriptase</fullName>
    </submittedName>
</protein>
<gene>
    <name evidence="2" type="ORF">BcabD6B2_45510</name>
</gene>